<dbReference type="InterPro" id="IPR036929">
    <property type="entry name" value="DsbDN_sf"/>
</dbReference>
<keyword evidence="7" id="KW-0676">Redox-active center</keyword>
<dbReference type="GO" id="GO:0047134">
    <property type="term" value="F:protein-disulfide reductase [NAD(P)H] activity"/>
    <property type="evidence" value="ECO:0007669"/>
    <property type="project" value="UniProtKB-EC"/>
</dbReference>
<evidence type="ECO:0000256" key="6">
    <source>
        <dbReference type="ARBA" id="ARBA00023136"/>
    </source>
</evidence>
<evidence type="ECO:0000256" key="1">
    <source>
        <dbReference type="ARBA" id="ARBA00004651"/>
    </source>
</evidence>
<reference evidence="11 14" key="1">
    <citation type="submission" date="2009-10" db="EMBL/GenBank/DDBJ databases">
        <authorList>
            <consortium name="Los Alamos National Laboratory (LANL)"/>
            <consortium name="National Microbial Pathogen Data Resource (NMPDR)"/>
            <person name="Munk A.C."/>
            <person name="Chertkov O."/>
            <person name="Tapia R."/>
            <person name="Green L."/>
            <person name="Rogers Y."/>
            <person name="Detter J.C."/>
            <person name="Bruce D."/>
            <person name="Brettin T.S."/>
            <person name="Colwell R.R."/>
            <person name="Huq A."/>
            <person name="Grim C.J."/>
            <person name="Hasan N.A."/>
            <person name="Bartels D."/>
            <person name="Vonstein V."/>
        </authorList>
    </citation>
    <scope>NUCLEOTIDE SEQUENCE [LARGE SCALE GENOMIC DNA]</scope>
    <source>
        <strain evidence="11 14">CIP 102891</strain>
    </source>
</reference>
<evidence type="ECO:0000256" key="3">
    <source>
        <dbReference type="ARBA" id="ARBA00022692"/>
    </source>
</evidence>
<feature type="transmembrane region" description="Helical" evidence="8">
    <location>
        <begin position="387"/>
        <end position="408"/>
    </location>
</feature>
<keyword evidence="6 8" id="KW-0472">Membrane</keyword>
<dbReference type="InterPro" id="IPR003834">
    <property type="entry name" value="Cyt_c_assmbl_TM_dom"/>
</dbReference>
<proteinExistence type="predicted"/>
<dbReference type="InterPro" id="IPR013766">
    <property type="entry name" value="Thioredoxin_domain"/>
</dbReference>
<feature type="chain" id="PRO_5003001372" evidence="9">
    <location>
        <begin position="19"/>
        <end position="579"/>
    </location>
</feature>
<dbReference type="PATRIC" id="fig|675816.5.peg.87"/>
<evidence type="ECO:0000256" key="4">
    <source>
        <dbReference type="ARBA" id="ARBA00022748"/>
    </source>
</evidence>
<feature type="transmembrane region" description="Helical" evidence="8">
    <location>
        <begin position="290"/>
        <end position="320"/>
    </location>
</feature>
<dbReference type="RefSeq" id="WP_004412349.1">
    <property type="nucleotide sequence ID" value="NZ_ACZV01000004.1"/>
</dbReference>
<dbReference type="InterPro" id="IPR028250">
    <property type="entry name" value="DsbDN"/>
</dbReference>
<dbReference type="Proteomes" id="UP000002817">
    <property type="component" value="Unassembled WGS sequence"/>
</dbReference>
<keyword evidence="2" id="KW-1003">Cell membrane</keyword>
<evidence type="ECO:0000256" key="5">
    <source>
        <dbReference type="ARBA" id="ARBA00022989"/>
    </source>
</evidence>
<keyword evidence="9" id="KW-0732">Signal</keyword>
<evidence type="ECO:0000256" key="7">
    <source>
        <dbReference type="ARBA" id="ARBA00023284"/>
    </source>
</evidence>
<feature type="transmembrane region" description="Helical" evidence="8">
    <location>
        <begin position="326"/>
        <end position="349"/>
    </location>
</feature>
<dbReference type="Gene3D" id="2.60.40.1250">
    <property type="entry name" value="Thiol:disulfide interchange protein DsbD, N-terminal domain"/>
    <property type="match status" value="1"/>
</dbReference>
<dbReference type="GO" id="GO:0045454">
    <property type="term" value="P:cell redox homeostasis"/>
    <property type="evidence" value="ECO:0007669"/>
    <property type="project" value="TreeGrafter"/>
</dbReference>
<dbReference type="NCBIfam" id="NF001419">
    <property type="entry name" value="PRK00293.1"/>
    <property type="match status" value="1"/>
</dbReference>
<dbReference type="Pfam" id="PF13899">
    <property type="entry name" value="Thioredoxin_7"/>
    <property type="match status" value="1"/>
</dbReference>
<dbReference type="PANTHER" id="PTHR32234">
    <property type="entry name" value="THIOL:DISULFIDE INTERCHANGE PROTEIN DSBD"/>
    <property type="match status" value="1"/>
</dbReference>
<dbReference type="STRING" id="675816.VIA_001604"/>
<dbReference type="Proteomes" id="UP000003515">
    <property type="component" value="Unassembled WGS sequence"/>
</dbReference>
<dbReference type="OrthoDB" id="9811036at2"/>
<keyword evidence="5 8" id="KW-1133">Transmembrane helix</keyword>
<dbReference type="EMBL" id="AFWH01000001">
    <property type="protein sequence ID" value="EGU54005.1"/>
    <property type="molecule type" value="Genomic_DNA"/>
</dbReference>
<feature type="transmembrane region" description="Helical" evidence="8">
    <location>
        <begin position="246"/>
        <end position="269"/>
    </location>
</feature>
<evidence type="ECO:0000256" key="2">
    <source>
        <dbReference type="ARBA" id="ARBA00022475"/>
    </source>
</evidence>
<reference evidence="12" key="2">
    <citation type="submission" date="2011-08" db="EMBL/GenBank/DDBJ databases">
        <authorList>
            <person name="Hoffman M."/>
            <person name="Strain E.A."/>
            <person name="Brown E."/>
            <person name="Allard M.W."/>
        </authorList>
    </citation>
    <scope>NUCLEOTIDE SEQUENCE</scope>
    <source>
        <strain evidence="12">CIP 102891</strain>
    </source>
</reference>
<feature type="transmembrane region" description="Helical" evidence="8">
    <location>
        <begin position="209"/>
        <end position="234"/>
    </location>
</feature>
<dbReference type="EC" id="1.8.1.8" evidence="11"/>
<evidence type="ECO:0000313" key="12">
    <source>
        <dbReference type="EMBL" id="EGU54005.1"/>
    </source>
</evidence>
<dbReference type="InterPro" id="IPR017937">
    <property type="entry name" value="Thioredoxin_CS"/>
</dbReference>
<feature type="transmembrane region" description="Helical" evidence="8">
    <location>
        <begin position="169"/>
        <end position="197"/>
    </location>
</feature>
<dbReference type="Gene3D" id="3.40.30.10">
    <property type="entry name" value="Glutaredoxin"/>
    <property type="match status" value="1"/>
</dbReference>
<feature type="transmembrane region" description="Helical" evidence="8">
    <location>
        <begin position="420"/>
        <end position="439"/>
    </location>
</feature>
<dbReference type="PROSITE" id="PS00194">
    <property type="entry name" value="THIOREDOXIN_1"/>
    <property type="match status" value="1"/>
</dbReference>
<dbReference type="Pfam" id="PF02683">
    <property type="entry name" value="DsbD_TM"/>
    <property type="match status" value="1"/>
</dbReference>
<comment type="subcellular location">
    <subcellularLocation>
        <location evidence="1">Cell membrane</location>
        <topology evidence="1">Multi-pass membrane protein</topology>
    </subcellularLocation>
</comment>
<keyword evidence="14" id="KW-1185">Reference proteome</keyword>
<evidence type="ECO:0000313" key="14">
    <source>
        <dbReference type="Proteomes" id="UP000003515"/>
    </source>
</evidence>
<evidence type="ECO:0000259" key="10">
    <source>
        <dbReference type="PROSITE" id="PS51352"/>
    </source>
</evidence>
<dbReference type="SUPFAM" id="SSF74863">
    <property type="entry name" value="Thiol:disulfide interchange protein DsbD, N-terminal domain (DsbD-alpha)"/>
    <property type="match status" value="1"/>
</dbReference>
<keyword evidence="4" id="KW-0201">Cytochrome c-type biogenesis</keyword>
<sequence length="579" mass="62736">MKQFIVTLMVFLSFSTWAQDDDFLPVEQAFPYQWSVSEAGLQVHFAVHPDYYLYKSRFKFSSDESVKLGEADFSWAGKSKTDKYFGQVEVFDKPVTLTLPYSGVGEINIRYQGCANKGLCYLPQTITLSVPEHTNSTSNDPTFWQDISNLADDTDGLSKFLGSASKAQAVLMFFLLGLGLSLTPCVLPMVPILSSIIGGDAKMTGRKGLILSSSYVLGMATSYAMTGILVTTIAKGVNLQAAMQQPWLLSLFAIVFVALALAMFGFYELQLPSSIQNKLNSRSDKLGGGRVVSVFGMGAISALVVSPCVSAPLAGALLYVSTTQDWVFGGITLFIMALGMGIPLILIGVSGGKLLPKSGAWMIAVKQLFGVLLLAVAIVLVSRFVPAWLTMLLWAMLTIGAGVHFGALEAAQPGWARMRKLAAFMSLFYGLVLFVGFLTGRVDPLNPLQAHTVSQQPISSSASFTKLASIEALEGALQQAQNNQQPVLVDLYADWCVSCKVIEKEIFSNATIAKKLAGWKTIKLDVTESSPEQMAWLAQRNVFGPPAIFFYSPSGAEIEASRLAGAVSLEKFQDRFPRL</sequence>
<evidence type="ECO:0000256" key="8">
    <source>
        <dbReference type="SAM" id="Phobius"/>
    </source>
</evidence>
<protein>
    <submittedName>
        <fullName evidence="11 12">Protein-disulfide reductase</fullName>
        <ecNumber evidence="11">1.8.1.8</ecNumber>
    </submittedName>
</protein>
<evidence type="ECO:0000313" key="11">
    <source>
        <dbReference type="EMBL" id="EEX94444.1"/>
    </source>
</evidence>
<feature type="domain" description="Thioredoxin" evidence="10">
    <location>
        <begin position="456"/>
        <end position="579"/>
    </location>
</feature>
<keyword evidence="11" id="KW-0560">Oxidoreductase</keyword>
<dbReference type="Pfam" id="PF11412">
    <property type="entry name" value="DsbD_N"/>
    <property type="match status" value="1"/>
</dbReference>
<name>C9QEH1_VIBOR</name>
<dbReference type="GO" id="GO:0017004">
    <property type="term" value="P:cytochrome complex assembly"/>
    <property type="evidence" value="ECO:0007669"/>
    <property type="project" value="UniProtKB-KW"/>
</dbReference>
<dbReference type="InterPro" id="IPR036249">
    <property type="entry name" value="Thioredoxin-like_sf"/>
</dbReference>
<dbReference type="PROSITE" id="PS51352">
    <property type="entry name" value="THIOREDOXIN_2"/>
    <property type="match status" value="1"/>
</dbReference>
<dbReference type="GO" id="GO:0005886">
    <property type="term" value="C:plasma membrane"/>
    <property type="evidence" value="ECO:0007669"/>
    <property type="project" value="UniProtKB-SubCell"/>
</dbReference>
<dbReference type="PANTHER" id="PTHR32234:SF0">
    <property type="entry name" value="THIOL:DISULFIDE INTERCHANGE PROTEIN DSBD"/>
    <property type="match status" value="1"/>
</dbReference>
<accession>C9QEH1</accession>
<dbReference type="eggNOG" id="COG4232">
    <property type="taxonomic scope" value="Bacteria"/>
</dbReference>
<dbReference type="SUPFAM" id="SSF52833">
    <property type="entry name" value="Thioredoxin-like"/>
    <property type="match status" value="1"/>
</dbReference>
<dbReference type="AlphaFoldDB" id="C9QEH1"/>
<organism evidence="12 13">
    <name type="scientific">Vibrio orientalis CIP 102891 = ATCC 33934</name>
    <dbReference type="NCBI Taxonomy" id="675816"/>
    <lineage>
        <taxon>Bacteria</taxon>
        <taxon>Pseudomonadati</taxon>
        <taxon>Pseudomonadota</taxon>
        <taxon>Gammaproteobacteria</taxon>
        <taxon>Vibrionales</taxon>
        <taxon>Vibrionaceae</taxon>
        <taxon>Vibrio</taxon>
        <taxon>Vibrio oreintalis group</taxon>
    </lineage>
</organism>
<keyword evidence="3 8" id="KW-0812">Transmembrane</keyword>
<reference evidence="12 13" key="3">
    <citation type="journal article" date="2012" name="Int. J. Syst. Evol. Microbiol.">
        <title>Vibrio caribbeanicus sp. nov., isolated from the marine sponge Scleritoderma cyanea.</title>
        <authorList>
            <person name="Hoffmann M."/>
            <person name="Monday S.R."/>
            <person name="Allard M.W."/>
            <person name="Strain E.A."/>
            <person name="Whittaker P."/>
            <person name="Naum M."/>
            <person name="McCarthy P.J."/>
            <person name="Lopez J.V."/>
            <person name="Fischer M."/>
            <person name="Brown E.W."/>
        </authorList>
    </citation>
    <scope>NUCLEOTIDE SEQUENCE [LARGE SCALE GENOMIC DNA]</scope>
    <source>
        <strain evidence="12">CIP 102891</strain>
        <strain evidence="13">CIP 102891 / ATCC 33934</strain>
    </source>
</reference>
<comment type="caution">
    <text evidence="12">The sequence shown here is derived from an EMBL/GenBank/DDBJ whole genome shotgun (WGS) entry which is preliminary data.</text>
</comment>
<evidence type="ECO:0000313" key="13">
    <source>
        <dbReference type="Proteomes" id="UP000002817"/>
    </source>
</evidence>
<evidence type="ECO:0000256" key="9">
    <source>
        <dbReference type="SAM" id="SignalP"/>
    </source>
</evidence>
<feature type="signal peptide" evidence="9">
    <location>
        <begin position="1"/>
        <end position="18"/>
    </location>
</feature>
<dbReference type="EMBL" id="ACZV01000004">
    <property type="protein sequence ID" value="EEX94444.1"/>
    <property type="molecule type" value="Genomic_DNA"/>
</dbReference>
<feature type="transmembrane region" description="Helical" evidence="8">
    <location>
        <begin position="361"/>
        <end position="381"/>
    </location>
</feature>
<gene>
    <name evidence="11" type="ORF">VIA_001604</name>
    <name evidence="12" type="ORF">VIOR3934_19300</name>
</gene>